<evidence type="ECO:0000256" key="3">
    <source>
        <dbReference type="ARBA" id="ARBA00023125"/>
    </source>
</evidence>
<evidence type="ECO:0000259" key="4">
    <source>
        <dbReference type="SMART" id="SM00534"/>
    </source>
</evidence>
<feature type="domain" description="DNA mismatch repair proteins mutS family" evidence="4">
    <location>
        <begin position="242"/>
        <end position="415"/>
    </location>
</feature>
<evidence type="ECO:0000313" key="6">
    <source>
        <dbReference type="Proteomes" id="UP001207742"/>
    </source>
</evidence>
<dbReference type="SUPFAM" id="SSF52540">
    <property type="entry name" value="P-loop containing nucleoside triphosphate hydrolases"/>
    <property type="match status" value="1"/>
</dbReference>
<accession>A0ABT3IEM7</accession>
<keyword evidence="3" id="KW-0238">DNA-binding</keyword>
<organism evidence="5 6">
    <name type="scientific">Chitinophaga nivalis</name>
    <dbReference type="NCBI Taxonomy" id="2991709"/>
    <lineage>
        <taxon>Bacteria</taxon>
        <taxon>Pseudomonadati</taxon>
        <taxon>Bacteroidota</taxon>
        <taxon>Chitinophagia</taxon>
        <taxon>Chitinophagales</taxon>
        <taxon>Chitinophagaceae</taxon>
        <taxon>Chitinophaga</taxon>
    </lineage>
</organism>
<reference evidence="5 6" key="1">
    <citation type="submission" date="2022-10" db="EMBL/GenBank/DDBJ databases">
        <title>Chitinophaga nivalis PC15 sp. nov., isolated from Pyeongchang county, South Korea.</title>
        <authorList>
            <person name="Trinh H.N."/>
        </authorList>
    </citation>
    <scope>NUCLEOTIDE SEQUENCE [LARGE SCALE GENOMIC DNA]</scope>
    <source>
        <strain evidence="5 6">PC14</strain>
    </source>
</reference>
<dbReference type="SMART" id="SM00534">
    <property type="entry name" value="MUTSac"/>
    <property type="match status" value="1"/>
</dbReference>
<dbReference type="PANTHER" id="PTHR11361:SF34">
    <property type="entry name" value="DNA MISMATCH REPAIR PROTEIN MSH1, MITOCHONDRIAL"/>
    <property type="match status" value="1"/>
</dbReference>
<dbReference type="InterPro" id="IPR000432">
    <property type="entry name" value="DNA_mismatch_repair_MutS_C"/>
</dbReference>
<evidence type="ECO:0000256" key="2">
    <source>
        <dbReference type="ARBA" id="ARBA00022840"/>
    </source>
</evidence>
<dbReference type="InterPro" id="IPR045076">
    <property type="entry name" value="MutS"/>
</dbReference>
<comment type="caution">
    <text evidence="5">The sequence shown here is derived from an EMBL/GenBank/DDBJ whole genome shotgun (WGS) entry which is preliminary data.</text>
</comment>
<keyword evidence="6" id="KW-1185">Reference proteome</keyword>
<dbReference type="Proteomes" id="UP001207742">
    <property type="component" value="Unassembled WGS sequence"/>
</dbReference>
<dbReference type="PANTHER" id="PTHR11361">
    <property type="entry name" value="DNA MISMATCH REPAIR PROTEIN MUTS FAMILY MEMBER"/>
    <property type="match status" value="1"/>
</dbReference>
<protein>
    <recommendedName>
        <fullName evidence="4">DNA mismatch repair proteins mutS family domain-containing protein</fullName>
    </recommendedName>
</protein>
<evidence type="ECO:0000256" key="1">
    <source>
        <dbReference type="ARBA" id="ARBA00022741"/>
    </source>
</evidence>
<name>A0ABT3IEM7_9BACT</name>
<keyword evidence="2" id="KW-0067">ATP-binding</keyword>
<keyword evidence="1" id="KW-0547">Nucleotide-binding</keyword>
<gene>
    <name evidence="5" type="ORF">OL497_00765</name>
</gene>
<dbReference type="EMBL" id="JAPDNS010000001">
    <property type="protein sequence ID" value="MCW3482412.1"/>
    <property type="molecule type" value="Genomic_DNA"/>
</dbReference>
<proteinExistence type="predicted"/>
<dbReference type="Pfam" id="PF00488">
    <property type="entry name" value="MutS_V"/>
    <property type="match status" value="1"/>
</dbReference>
<dbReference type="Gene3D" id="3.40.50.300">
    <property type="entry name" value="P-loop containing nucleotide triphosphate hydrolases"/>
    <property type="match status" value="1"/>
</dbReference>
<dbReference type="RefSeq" id="WP_264726784.1">
    <property type="nucleotide sequence ID" value="NZ_JAPDNR010000001.1"/>
</dbReference>
<evidence type="ECO:0000313" key="5">
    <source>
        <dbReference type="EMBL" id="MCW3482412.1"/>
    </source>
</evidence>
<sequence length="422" mass="48415">MQVTDLEIEQLLVPLLDVTGNSYARQELVNLLRQLPENEVAVYDRQKILQTLIHHGYVHTLLQYARRDFEEVYYFLLHQQHELADYEVNKTLAALQLLWRRRNRHALSGRLIQLTFLMESLQLYFDQIDARVFPAVFGEELARLQVFLRRFRGPALAVRIRSNKFDIGDEVYLLHQLQQMDTPAISAHWDIFFRYEAWLSLARSVEKYHFCFPVFREGGLALTDFYHPLLKNPVKNNLHTTGSVMLLTGPNMSGKSTLLKALGICVYLAHVGMGVPAASCVLPFYDQITITIQLSDDIKNGHSHFMMEVKHLKEVLQAAHAGKRCFAIFDELFRGTNATDAIDISRQTITGLAGFPGSFFVISTHLHELQPFTGDTSAYYIDCVLNGQVPEFRYKLREGWSDLKIGRIIFEQEGLPALLGKK</sequence>
<dbReference type="InterPro" id="IPR027417">
    <property type="entry name" value="P-loop_NTPase"/>
</dbReference>